<organism evidence="3 4">
    <name type="scientific">Sedimentitalea todarodis</name>
    <dbReference type="NCBI Taxonomy" id="1631240"/>
    <lineage>
        <taxon>Bacteria</taxon>
        <taxon>Pseudomonadati</taxon>
        <taxon>Pseudomonadota</taxon>
        <taxon>Alphaproteobacteria</taxon>
        <taxon>Rhodobacterales</taxon>
        <taxon>Paracoccaceae</taxon>
        <taxon>Sedimentitalea</taxon>
    </lineage>
</organism>
<dbReference type="InterPro" id="IPR023631">
    <property type="entry name" value="Amidase_dom"/>
</dbReference>
<comment type="caution">
    <text evidence="3">The sequence shown here is derived from an EMBL/GenBank/DDBJ whole genome shotgun (WGS) entry which is preliminary data.</text>
</comment>
<dbReference type="EMBL" id="JASMWN010000022">
    <property type="protein sequence ID" value="MDU9006352.1"/>
    <property type="molecule type" value="Genomic_DNA"/>
</dbReference>
<dbReference type="Proteomes" id="UP001255416">
    <property type="component" value="Unassembled WGS sequence"/>
</dbReference>
<reference evidence="4" key="1">
    <citation type="submission" date="2023-05" db="EMBL/GenBank/DDBJ databases">
        <title>Sedimentitalea sp. nov. JM2-8.</title>
        <authorList>
            <person name="Huang J."/>
        </authorList>
    </citation>
    <scope>NUCLEOTIDE SEQUENCE [LARGE SCALE GENOMIC DNA]</scope>
    <source>
        <strain evidence="4">KHS03</strain>
    </source>
</reference>
<dbReference type="PANTHER" id="PTHR11895">
    <property type="entry name" value="TRANSAMIDASE"/>
    <property type="match status" value="1"/>
</dbReference>
<dbReference type="Gene3D" id="3.90.1300.10">
    <property type="entry name" value="Amidase signature (AS) domain"/>
    <property type="match status" value="1"/>
</dbReference>
<dbReference type="InterPro" id="IPR036928">
    <property type="entry name" value="AS_sf"/>
</dbReference>
<evidence type="ECO:0000313" key="3">
    <source>
        <dbReference type="EMBL" id="MDU9006352.1"/>
    </source>
</evidence>
<keyword evidence="4" id="KW-1185">Reference proteome</keyword>
<dbReference type="Pfam" id="PF01425">
    <property type="entry name" value="Amidase"/>
    <property type="match status" value="1"/>
</dbReference>
<sequence length="483" mass="51045">MSDVRTLYRQSDAVALADHVRKGDITALEVAEAAIDTIEALNPDLNSVICKLYDLGRETAAKTDPAAPLAGVPFLLKELASNWAGVQATNSSRFLKNNVAAQDSHLTQRIKAAGLTLLGKTNAPENGWCIATEPVLYGPTLNPWNPKATPGGSSGGSAVAVATGMVPIAEASDGAGSIRVPASCCGVVGLKPSRGRVSLAPFADYWAGGAYFLCNTRTVRDTAAYLDAVAGALPGDPYPVAAPSAAFGDLALRSPSGLRIGFTVTAPNGTPVDPEVKAAVLSVAKQLAALGHEVEEKDMTLDANSLWQTYTDMTCVETAGMFDFMETLENRKVSPDDVEPITWAIIERGRATPATAHAGRVEAVRQTARAIVQDLWPFDVYITPTLTQRPRPVGYYDMTMTDLDAYNALWADSVFGFPFNVSGQPAMSLPLCEFSDGLPLGIQLIGRPGDDAGLLALASVLEQVMPWNERHPPGTNFGATDGK</sequence>
<name>A0ABU3VJI0_9RHOB</name>
<evidence type="ECO:0000259" key="2">
    <source>
        <dbReference type="Pfam" id="PF01425"/>
    </source>
</evidence>
<dbReference type="SUPFAM" id="SSF75304">
    <property type="entry name" value="Amidase signature (AS) enzymes"/>
    <property type="match status" value="1"/>
</dbReference>
<feature type="domain" description="Amidase" evidence="2">
    <location>
        <begin position="29"/>
        <end position="455"/>
    </location>
</feature>
<dbReference type="PROSITE" id="PS00571">
    <property type="entry name" value="AMIDASES"/>
    <property type="match status" value="1"/>
</dbReference>
<dbReference type="RefSeq" id="WP_316781295.1">
    <property type="nucleotide sequence ID" value="NZ_JASMWN010000022.1"/>
</dbReference>
<evidence type="ECO:0000256" key="1">
    <source>
        <dbReference type="ARBA" id="ARBA00009199"/>
    </source>
</evidence>
<dbReference type="InterPro" id="IPR000120">
    <property type="entry name" value="Amidase"/>
</dbReference>
<gene>
    <name evidence="3" type="ORF">QO231_21190</name>
</gene>
<protein>
    <submittedName>
        <fullName evidence="3">Amidase</fullName>
    </submittedName>
</protein>
<proteinExistence type="inferred from homology"/>
<evidence type="ECO:0000313" key="4">
    <source>
        <dbReference type="Proteomes" id="UP001255416"/>
    </source>
</evidence>
<comment type="similarity">
    <text evidence="1">Belongs to the amidase family.</text>
</comment>
<accession>A0ABU3VJI0</accession>
<dbReference type="InterPro" id="IPR020556">
    <property type="entry name" value="Amidase_CS"/>
</dbReference>
<dbReference type="PANTHER" id="PTHR11895:SF7">
    <property type="entry name" value="GLUTAMYL-TRNA(GLN) AMIDOTRANSFERASE SUBUNIT A, MITOCHONDRIAL"/>
    <property type="match status" value="1"/>
</dbReference>